<gene>
    <name evidence="2" type="ORF">BDW02DRAFT_178825</name>
</gene>
<accession>A0A6A5K4H5</accession>
<keyword evidence="3" id="KW-1185">Reference proteome</keyword>
<proteinExistence type="predicted"/>
<evidence type="ECO:0000313" key="3">
    <source>
        <dbReference type="Proteomes" id="UP000800040"/>
    </source>
</evidence>
<sequence length="216" mass="23315">MATTNSPRQILRGEDIFWHIALHPYHLIDAQPRPALPKIQSASEPVVWTMRWQVFECGRPMTSQKQRKVRMRPSTGGFGSITPGNETGAKRLGSSKSELCTMTGLNRLAVKSLLCCFCSVLVPTQASLQVSGILGSRFGVRERGENRGGGGVAASPAIPLRDAAWAVGNAATGQRNARPAWATASTRDLRHALWPRRAFAQELGGWLGGLGIDSEG</sequence>
<dbReference type="EMBL" id="ML975459">
    <property type="protein sequence ID" value="KAF1829202.1"/>
    <property type="molecule type" value="Genomic_DNA"/>
</dbReference>
<protein>
    <submittedName>
        <fullName evidence="2">Uncharacterized protein</fullName>
    </submittedName>
</protein>
<evidence type="ECO:0000256" key="1">
    <source>
        <dbReference type="SAM" id="MobiDB-lite"/>
    </source>
</evidence>
<evidence type="ECO:0000313" key="2">
    <source>
        <dbReference type="EMBL" id="KAF1829202.1"/>
    </source>
</evidence>
<dbReference type="Proteomes" id="UP000800040">
    <property type="component" value="Unassembled WGS sequence"/>
</dbReference>
<feature type="region of interest" description="Disordered" evidence="1">
    <location>
        <begin position="63"/>
        <end position="91"/>
    </location>
</feature>
<organism evidence="2 3">
    <name type="scientific">Decorospora gaudefroyi</name>
    <dbReference type="NCBI Taxonomy" id="184978"/>
    <lineage>
        <taxon>Eukaryota</taxon>
        <taxon>Fungi</taxon>
        <taxon>Dikarya</taxon>
        <taxon>Ascomycota</taxon>
        <taxon>Pezizomycotina</taxon>
        <taxon>Dothideomycetes</taxon>
        <taxon>Pleosporomycetidae</taxon>
        <taxon>Pleosporales</taxon>
        <taxon>Pleosporineae</taxon>
        <taxon>Pleosporaceae</taxon>
        <taxon>Decorospora</taxon>
    </lineage>
</organism>
<name>A0A6A5K4H5_9PLEO</name>
<dbReference type="AlphaFoldDB" id="A0A6A5K4H5"/>
<reference evidence="2" key="1">
    <citation type="submission" date="2020-01" db="EMBL/GenBank/DDBJ databases">
        <authorList>
            <consortium name="DOE Joint Genome Institute"/>
            <person name="Haridas S."/>
            <person name="Albert R."/>
            <person name="Binder M."/>
            <person name="Bloem J."/>
            <person name="Labutti K."/>
            <person name="Salamov A."/>
            <person name="Andreopoulos B."/>
            <person name="Baker S.E."/>
            <person name="Barry K."/>
            <person name="Bills G."/>
            <person name="Bluhm B.H."/>
            <person name="Cannon C."/>
            <person name="Castanera R."/>
            <person name="Culley D.E."/>
            <person name="Daum C."/>
            <person name="Ezra D."/>
            <person name="Gonzalez J.B."/>
            <person name="Henrissat B."/>
            <person name="Kuo A."/>
            <person name="Liang C."/>
            <person name="Lipzen A."/>
            <person name="Lutzoni F."/>
            <person name="Magnuson J."/>
            <person name="Mondo S."/>
            <person name="Nolan M."/>
            <person name="Ohm R."/>
            <person name="Pangilinan J."/>
            <person name="Park H.-J."/>
            <person name="Ramirez L."/>
            <person name="Alfaro M."/>
            <person name="Sun H."/>
            <person name="Tritt A."/>
            <person name="Yoshinaga Y."/>
            <person name="Zwiers L.-H."/>
            <person name="Turgeon B.G."/>
            <person name="Goodwin S.B."/>
            <person name="Spatafora J.W."/>
            <person name="Crous P.W."/>
            <person name="Grigoriev I.V."/>
        </authorList>
    </citation>
    <scope>NUCLEOTIDE SEQUENCE</scope>
    <source>
        <strain evidence="2">P77</strain>
    </source>
</reference>